<dbReference type="EMBL" id="JAMTCK010000002">
    <property type="protein sequence ID" value="MCP2163943.1"/>
    <property type="molecule type" value="Genomic_DNA"/>
</dbReference>
<dbReference type="InterPro" id="IPR002397">
    <property type="entry name" value="Cyt_P450_B"/>
</dbReference>
<sequence length="405" mass="44791">MTSTREDERIDEDFLQHVHPMFALLRDESPVRPVRTPNGLRVWLVTRYDDVRAGLGDSRLSKDIRHSEELIARHLPGTGVGDHREYARLLNLHMLNTDPPDHTRLRRLVGRVFTARRVEQLRPRIEEITEQLLASMPTGVPVDLIEAFAAPLPITVICELLGVPTADRERFRGWCRVLESSVGGPELGRAGQAMADYLDWLCVTKRANPDGGLISALVQPDNDGDQLSTAETTSMAYLLLVAGHETTVNLIANGVLTLLTHPDHLARLQADPALVPAAVEEFLRYESPVTVATRRYTTEPVEIGGITIPAGEFVLLCLSSANRDPSRFPDANAFDPTRSTHGHLAFGHGIHFCLGAPLARLEGEIAFTQLLARLSSARLAVPAEQLRWRFSLLMHGLEELPVVLG</sequence>
<evidence type="ECO:0000256" key="6">
    <source>
        <dbReference type="ARBA" id="ARBA00023033"/>
    </source>
</evidence>
<proteinExistence type="inferred from homology"/>
<dbReference type="InterPro" id="IPR001128">
    <property type="entry name" value="Cyt_P450"/>
</dbReference>
<keyword evidence="2 7" id="KW-0349">Heme</keyword>
<evidence type="ECO:0000256" key="5">
    <source>
        <dbReference type="ARBA" id="ARBA00023004"/>
    </source>
</evidence>
<evidence type="ECO:0000256" key="7">
    <source>
        <dbReference type="RuleBase" id="RU000461"/>
    </source>
</evidence>
<dbReference type="GO" id="GO:0005506">
    <property type="term" value="F:iron ion binding"/>
    <property type="evidence" value="ECO:0007669"/>
    <property type="project" value="InterPro"/>
</dbReference>
<gene>
    <name evidence="8" type="ORF">LX83_000783</name>
</gene>
<comment type="similarity">
    <text evidence="1 7">Belongs to the cytochrome P450 family.</text>
</comment>
<evidence type="ECO:0000256" key="2">
    <source>
        <dbReference type="ARBA" id="ARBA00022617"/>
    </source>
</evidence>
<dbReference type="FunFam" id="1.10.630.10:FF:000018">
    <property type="entry name" value="Cytochrome P450 monooxygenase"/>
    <property type="match status" value="1"/>
</dbReference>
<dbReference type="RefSeq" id="WP_253767133.1">
    <property type="nucleotide sequence ID" value="NZ_JAMTCK010000002.1"/>
</dbReference>
<keyword evidence="5 7" id="KW-0408">Iron</keyword>
<evidence type="ECO:0000256" key="3">
    <source>
        <dbReference type="ARBA" id="ARBA00022723"/>
    </source>
</evidence>
<evidence type="ECO:0000256" key="4">
    <source>
        <dbReference type="ARBA" id="ARBA00023002"/>
    </source>
</evidence>
<name>A0AAE3KJ47_9PSEU</name>
<dbReference type="GO" id="GO:0016705">
    <property type="term" value="F:oxidoreductase activity, acting on paired donors, with incorporation or reduction of molecular oxygen"/>
    <property type="evidence" value="ECO:0007669"/>
    <property type="project" value="InterPro"/>
</dbReference>
<reference evidence="8" key="1">
    <citation type="submission" date="2022-06" db="EMBL/GenBank/DDBJ databases">
        <title>Genomic Encyclopedia of Archaeal and Bacterial Type Strains, Phase II (KMG-II): from individual species to whole genera.</title>
        <authorList>
            <person name="Goeker M."/>
        </authorList>
    </citation>
    <scope>NUCLEOTIDE SEQUENCE</scope>
    <source>
        <strain evidence="8">DSM 43935</strain>
    </source>
</reference>
<dbReference type="PANTHER" id="PTHR46696:SF1">
    <property type="entry name" value="CYTOCHROME P450 YJIB-RELATED"/>
    <property type="match status" value="1"/>
</dbReference>
<dbReference type="Proteomes" id="UP001206128">
    <property type="component" value="Unassembled WGS sequence"/>
</dbReference>
<dbReference type="PANTHER" id="PTHR46696">
    <property type="entry name" value="P450, PUTATIVE (EUROFUNG)-RELATED"/>
    <property type="match status" value="1"/>
</dbReference>
<organism evidence="8 9">
    <name type="scientific">Goodfellowiella coeruleoviolacea</name>
    <dbReference type="NCBI Taxonomy" id="334858"/>
    <lineage>
        <taxon>Bacteria</taxon>
        <taxon>Bacillati</taxon>
        <taxon>Actinomycetota</taxon>
        <taxon>Actinomycetes</taxon>
        <taxon>Pseudonocardiales</taxon>
        <taxon>Pseudonocardiaceae</taxon>
        <taxon>Goodfellowiella</taxon>
    </lineage>
</organism>
<keyword evidence="9" id="KW-1185">Reference proteome</keyword>
<protein>
    <submittedName>
        <fullName evidence="8">Cytochrome P450</fullName>
    </submittedName>
</protein>
<dbReference type="PRINTS" id="PR00385">
    <property type="entry name" value="P450"/>
</dbReference>
<evidence type="ECO:0000256" key="1">
    <source>
        <dbReference type="ARBA" id="ARBA00010617"/>
    </source>
</evidence>
<dbReference type="AlphaFoldDB" id="A0AAE3KJ47"/>
<dbReference type="Pfam" id="PF00067">
    <property type="entry name" value="p450"/>
    <property type="match status" value="1"/>
</dbReference>
<dbReference type="PROSITE" id="PS00086">
    <property type="entry name" value="CYTOCHROME_P450"/>
    <property type="match status" value="1"/>
</dbReference>
<dbReference type="GO" id="GO:0004497">
    <property type="term" value="F:monooxygenase activity"/>
    <property type="evidence" value="ECO:0007669"/>
    <property type="project" value="UniProtKB-KW"/>
</dbReference>
<accession>A0AAE3KJ47</accession>
<comment type="caution">
    <text evidence="8">The sequence shown here is derived from an EMBL/GenBank/DDBJ whole genome shotgun (WGS) entry which is preliminary data.</text>
</comment>
<keyword evidence="4 7" id="KW-0560">Oxidoreductase</keyword>
<keyword evidence="6 7" id="KW-0503">Monooxygenase</keyword>
<dbReference type="GO" id="GO:0020037">
    <property type="term" value="F:heme binding"/>
    <property type="evidence" value="ECO:0007669"/>
    <property type="project" value="InterPro"/>
</dbReference>
<dbReference type="SUPFAM" id="SSF48264">
    <property type="entry name" value="Cytochrome P450"/>
    <property type="match status" value="1"/>
</dbReference>
<keyword evidence="3 7" id="KW-0479">Metal-binding</keyword>
<evidence type="ECO:0000313" key="9">
    <source>
        <dbReference type="Proteomes" id="UP001206128"/>
    </source>
</evidence>
<dbReference type="InterPro" id="IPR017972">
    <property type="entry name" value="Cyt_P450_CS"/>
</dbReference>
<dbReference type="CDD" id="cd11029">
    <property type="entry name" value="CYP107-like"/>
    <property type="match status" value="1"/>
</dbReference>
<dbReference type="Gene3D" id="1.10.630.10">
    <property type="entry name" value="Cytochrome P450"/>
    <property type="match status" value="1"/>
</dbReference>
<dbReference type="PRINTS" id="PR00359">
    <property type="entry name" value="BP450"/>
</dbReference>
<evidence type="ECO:0000313" key="8">
    <source>
        <dbReference type="EMBL" id="MCP2163943.1"/>
    </source>
</evidence>
<dbReference type="InterPro" id="IPR036396">
    <property type="entry name" value="Cyt_P450_sf"/>
</dbReference>